<evidence type="ECO:0000256" key="1">
    <source>
        <dbReference type="ARBA" id="ARBA00022679"/>
    </source>
</evidence>
<keyword evidence="5" id="KW-1185">Reference proteome</keyword>
<dbReference type="Proteomes" id="UP000272474">
    <property type="component" value="Unassembled WGS sequence"/>
</dbReference>
<dbReference type="Gene3D" id="3.40.630.30">
    <property type="match status" value="1"/>
</dbReference>
<dbReference type="GO" id="GO:0016747">
    <property type="term" value="F:acyltransferase activity, transferring groups other than amino-acyl groups"/>
    <property type="evidence" value="ECO:0007669"/>
    <property type="project" value="InterPro"/>
</dbReference>
<dbReference type="PANTHER" id="PTHR43877:SF2">
    <property type="entry name" value="AMINOALKYLPHOSPHONATE N-ACETYLTRANSFERASE-RELATED"/>
    <property type="match status" value="1"/>
</dbReference>
<dbReference type="CDD" id="cd04301">
    <property type="entry name" value="NAT_SF"/>
    <property type="match status" value="1"/>
</dbReference>
<dbReference type="PROSITE" id="PS51186">
    <property type="entry name" value="GNAT"/>
    <property type="match status" value="2"/>
</dbReference>
<protein>
    <submittedName>
        <fullName evidence="4">N-acetyltransferase</fullName>
    </submittedName>
</protein>
<sequence length="329" mass="35374">MQVAKERIVLRACAPERDLPAILGVWVACREGGGVDRASVVEPYPTPREVEAAMAAMADPRRDQVLAEHEGSVVGHATVGWWREGDAAGGTAVYLHRGRVVPHWWGRGVGTALVRWAEERIAALVAAHGTAARACFAANASDAEPGAVELLTGLGYRRVFGVTEFEWTGPASGRTPPPAALPGGAELRPVTADHYRPVWEMVRAAYADTPHVGGWDFGAFAAGAEPAHWQVAWEGGEVVGAALCVAGREGGPAEVRELSVRKDRRRRGLGRALLLHGLHALTERGERGVRLFTGSANPYRSWELYESVGFRRLAEFGRYRKAFGPAAPA</sequence>
<evidence type="ECO:0000313" key="4">
    <source>
        <dbReference type="EMBL" id="RKN39718.1"/>
    </source>
</evidence>
<reference evidence="4 5" key="1">
    <citation type="journal article" date="2014" name="Int. J. Syst. Evol. Microbiol.">
        <title>Streptomyces hoynatensis sp. nov., isolated from deep marine sediment.</title>
        <authorList>
            <person name="Veyisoglu A."/>
            <person name="Sahin N."/>
        </authorList>
    </citation>
    <scope>NUCLEOTIDE SEQUENCE [LARGE SCALE GENOMIC DNA]</scope>
    <source>
        <strain evidence="4 5">KCTC 29097</strain>
    </source>
</reference>
<dbReference type="AlphaFoldDB" id="A0A3A9YUK9"/>
<evidence type="ECO:0000259" key="3">
    <source>
        <dbReference type="PROSITE" id="PS51186"/>
    </source>
</evidence>
<dbReference type="PANTHER" id="PTHR43877">
    <property type="entry name" value="AMINOALKYLPHOSPHONATE N-ACETYLTRANSFERASE-RELATED-RELATED"/>
    <property type="match status" value="1"/>
</dbReference>
<dbReference type="InterPro" id="IPR000182">
    <property type="entry name" value="GNAT_dom"/>
</dbReference>
<dbReference type="PROSITE" id="PS51257">
    <property type="entry name" value="PROKAR_LIPOPROTEIN"/>
    <property type="match status" value="1"/>
</dbReference>
<keyword evidence="1 4" id="KW-0808">Transferase</keyword>
<dbReference type="InterPro" id="IPR016181">
    <property type="entry name" value="Acyl_CoA_acyltransferase"/>
</dbReference>
<name>A0A3A9YUK9_9ACTN</name>
<dbReference type="InterPro" id="IPR050832">
    <property type="entry name" value="Bact_Acetyltransf"/>
</dbReference>
<evidence type="ECO:0000313" key="5">
    <source>
        <dbReference type="Proteomes" id="UP000272474"/>
    </source>
</evidence>
<dbReference type="SUPFAM" id="SSF55729">
    <property type="entry name" value="Acyl-CoA N-acyltransferases (Nat)"/>
    <property type="match status" value="2"/>
</dbReference>
<dbReference type="Pfam" id="PF00583">
    <property type="entry name" value="Acetyltransf_1"/>
    <property type="match status" value="2"/>
</dbReference>
<proteinExistence type="predicted"/>
<evidence type="ECO:0000256" key="2">
    <source>
        <dbReference type="ARBA" id="ARBA00023315"/>
    </source>
</evidence>
<feature type="domain" description="N-acetyltransferase" evidence="3">
    <location>
        <begin position="185"/>
        <end position="329"/>
    </location>
</feature>
<feature type="domain" description="N-acetyltransferase" evidence="3">
    <location>
        <begin position="8"/>
        <end position="188"/>
    </location>
</feature>
<accession>A0A3A9YUK9</accession>
<comment type="caution">
    <text evidence="4">The sequence shown here is derived from an EMBL/GenBank/DDBJ whole genome shotgun (WGS) entry which is preliminary data.</text>
</comment>
<keyword evidence="2" id="KW-0012">Acyltransferase</keyword>
<organism evidence="4 5">
    <name type="scientific">Streptomyces hoynatensis</name>
    <dbReference type="NCBI Taxonomy" id="1141874"/>
    <lineage>
        <taxon>Bacteria</taxon>
        <taxon>Bacillati</taxon>
        <taxon>Actinomycetota</taxon>
        <taxon>Actinomycetes</taxon>
        <taxon>Kitasatosporales</taxon>
        <taxon>Streptomycetaceae</taxon>
        <taxon>Streptomyces</taxon>
    </lineage>
</organism>
<gene>
    <name evidence="4" type="ORF">D7294_19945</name>
</gene>
<dbReference type="EMBL" id="RBAL01000012">
    <property type="protein sequence ID" value="RKN39718.1"/>
    <property type="molecule type" value="Genomic_DNA"/>
</dbReference>